<feature type="domain" description="Myb-like" evidence="3">
    <location>
        <begin position="349"/>
        <end position="390"/>
    </location>
</feature>
<sequence length="826" mass="89594">MLTGLIFCDPTKISPLSSHYSCLPHLPCIPHTRARSLSTPRARRSSTVAAAVRPPVARGPTSPFPAALVAVLQLPSRAPIPPRRCKAPSPPQSAHHCAPPSPPLLAAFNLVGRWAEIGTTATRSTSRSLVPPPASICSLKWFPRIRPPWSPERHGGAGSQLPDGFPLHGLIPTDPPTCAGKWRSATSIPLVHPPRAARSARGGRGGDRVGESLARSLDFGAHPRGCGTGGRGGRGVGSRGSGRGSRVGPRAARSGSGSAGSAGGNAADDLDGDDDDVEEIAQGSSNMCTDKADWSEENLYTLSSGDASGGTGASSLTAGMDESGDGMPRQPVVYHMKLRNIAKMRNQKRQEDELLAQLVNKHGTKNWQTIACAIPDRNAHACLSRWKYILDPAINKEVWSQQEELRLIRAHQIYGNKWCKMVKHFPGRTNNALKEHWRGSMKRKLDSYLASGLLEQVPNLHESLSVQQSSQSDIPKDSKLSSDRIRFSSILSTSSKFKQELRELSEDADTSVGESSDFIYAKAFDADSTKVSESIIAKPQQCATARKKLNFVSSPVKLKEDEILTKMATKHGLKNWRTIASAIPGRNAQQCRIRTNHALKEHWRGRMKGKLNYYLASGMLEQIPDLQEDLSVPESSQSDIPKDGQGSSERNRPPSLPIRPKPKSDLSEFDENAYTSEEESSDCMYPKGLDAHSAKVSEKVMAKSKQRARARRKLDFLSTPVELKVCTAAASCQRPPPEMEQTTPAGDNISPSDVCQDIPQNAASERVDVVIPTAASNPPNDVHSWATPDPCSPEIHEANASDPLDMSYCDDLIIDSPPYLHGSSFI</sequence>
<dbReference type="Gene3D" id="1.10.10.60">
    <property type="entry name" value="Homeodomain-like"/>
    <property type="match status" value="3"/>
</dbReference>
<dbReference type="Pfam" id="PF13921">
    <property type="entry name" value="Myb_DNA-bind_6"/>
    <property type="match status" value="1"/>
</dbReference>
<feature type="compositionally biased region" description="Acidic residues" evidence="2">
    <location>
        <begin position="268"/>
        <end position="278"/>
    </location>
</feature>
<dbReference type="PANTHER" id="PTHR45614">
    <property type="entry name" value="MYB PROTEIN-RELATED"/>
    <property type="match status" value="1"/>
</dbReference>
<feature type="region of interest" description="Disordered" evidence="2">
    <location>
        <begin position="189"/>
        <end position="278"/>
    </location>
</feature>
<dbReference type="PROSITE" id="PS50090">
    <property type="entry name" value="MYB_LIKE"/>
    <property type="match status" value="3"/>
</dbReference>
<dbReference type="GO" id="GO:0000978">
    <property type="term" value="F:RNA polymerase II cis-regulatory region sequence-specific DNA binding"/>
    <property type="evidence" value="ECO:0007669"/>
    <property type="project" value="TreeGrafter"/>
</dbReference>
<dbReference type="SUPFAM" id="SSF46689">
    <property type="entry name" value="Homeodomain-like"/>
    <property type="match status" value="2"/>
</dbReference>
<accession>A0A3L6RJH3</accession>
<protein>
    <submittedName>
        <fullName evidence="5">snRNA-activating protein complex subunit 4-like isoform X3</fullName>
    </submittedName>
</protein>
<feature type="domain" description="HTH myb-type" evidence="4">
    <location>
        <begin position="391"/>
        <end position="445"/>
    </location>
</feature>
<feature type="region of interest" description="Disordered" evidence="2">
    <location>
        <begin position="301"/>
        <end position="328"/>
    </location>
</feature>
<dbReference type="GO" id="GO:0000981">
    <property type="term" value="F:DNA-binding transcription factor activity, RNA polymerase II-specific"/>
    <property type="evidence" value="ECO:0007669"/>
    <property type="project" value="TreeGrafter"/>
</dbReference>
<dbReference type="STRING" id="4540.A0A3L6RJH3"/>
<evidence type="ECO:0000313" key="5">
    <source>
        <dbReference type="EMBL" id="RLN04546.1"/>
    </source>
</evidence>
<evidence type="ECO:0000256" key="2">
    <source>
        <dbReference type="SAM" id="MobiDB-lite"/>
    </source>
</evidence>
<dbReference type="InterPro" id="IPR001005">
    <property type="entry name" value="SANT/Myb"/>
</dbReference>
<name>A0A3L6RJH3_PANMI</name>
<evidence type="ECO:0000256" key="1">
    <source>
        <dbReference type="ARBA" id="ARBA00023125"/>
    </source>
</evidence>
<evidence type="ECO:0000259" key="4">
    <source>
        <dbReference type="PROSITE" id="PS51294"/>
    </source>
</evidence>
<dbReference type="SMART" id="SM00717">
    <property type="entry name" value="SANT"/>
    <property type="match status" value="3"/>
</dbReference>
<dbReference type="OrthoDB" id="2143914at2759"/>
<evidence type="ECO:0000259" key="3">
    <source>
        <dbReference type="PROSITE" id="PS50090"/>
    </source>
</evidence>
<feature type="domain" description="Myb-like" evidence="3">
    <location>
        <begin position="391"/>
        <end position="441"/>
    </location>
</feature>
<feature type="domain" description="HTH myb-type" evidence="4">
    <location>
        <begin position="350"/>
        <end position="387"/>
    </location>
</feature>
<feature type="compositionally biased region" description="Acidic residues" evidence="2">
    <location>
        <begin position="667"/>
        <end position="681"/>
    </location>
</feature>
<keyword evidence="1" id="KW-0238">DNA-binding</keyword>
<feature type="compositionally biased region" description="Low complexity" evidence="2">
    <location>
        <begin position="246"/>
        <end position="256"/>
    </location>
</feature>
<gene>
    <name evidence="5" type="ORF">C2845_PM13G06760</name>
</gene>
<dbReference type="InterPro" id="IPR050560">
    <property type="entry name" value="MYB_TF"/>
</dbReference>
<feature type="compositionally biased region" description="Gly residues" evidence="2">
    <location>
        <begin position="226"/>
        <end position="245"/>
    </location>
</feature>
<feature type="domain" description="Myb-like" evidence="3">
    <location>
        <begin position="559"/>
        <end position="599"/>
    </location>
</feature>
<dbReference type="EMBL" id="PQIB02000008">
    <property type="protein sequence ID" value="RLN04546.1"/>
    <property type="molecule type" value="Genomic_DNA"/>
</dbReference>
<evidence type="ECO:0000313" key="6">
    <source>
        <dbReference type="Proteomes" id="UP000275267"/>
    </source>
</evidence>
<keyword evidence="6" id="KW-1185">Reference proteome</keyword>
<dbReference type="Proteomes" id="UP000275267">
    <property type="component" value="Unassembled WGS sequence"/>
</dbReference>
<dbReference type="InterPro" id="IPR017930">
    <property type="entry name" value="Myb_dom"/>
</dbReference>
<comment type="caution">
    <text evidence="5">The sequence shown here is derived from an EMBL/GenBank/DDBJ whole genome shotgun (WGS) entry which is preliminary data.</text>
</comment>
<proteinExistence type="predicted"/>
<organism evidence="5 6">
    <name type="scientific">Panicum miliaceum</name>
    <name type="common">Proso millet</name>
    <name type="synonym">Broomcorn millet</name>
    <dbReference type="NCBI Taxonomy" id="4540"/>
    <lineage>
        <taxon>Eukaryota</taxon>
        <taxon>Viridiplantae</taxon>
        <taxon>Streptophyta</taxon>
        <taxon>Embryophyta</taxon>
        <taxon>Tracheophyta</taxon>
        <taxon>Spermatophyta</taxon>
        <taxon>Magnoliopsida</taxon>
        <taxon>Liliopsida</taxon>
        <taxon>Poales</taxon>
        <taxon>Poaceae</taxon>
        <taxon>PACMAD clade</taxon>
        <taxon>Panicoideae</taxon>
        <taxon>Panicodae</taxon>
        <taxon>Paniceae</taxon>
        <taxon>Panicinae</taxon>
        <taxon>Panicum</taxon>
        <taxon>Panicum sect. Panicum</taxon>
    </lineage>
</organism>
<feature type="domain" description="HTH myb-type" evidence="4">
    <location>
        <begin position="560"/>
        <end position="611"/>
    </location>
</feature>
<dbReference type="PROSITE" id="PS51294">
    <property type="entry name" value="HTH_MYB"/>
    <property type="match status" value="3"/>
</dbReference>
<dbReference type="CDD" id="cd00167">
    <property type="entry name" value="SANT"/>
    <property type="match status" value="3"/>
</dbReference>
<dbReference type="Pfam" id="PF00249">
    <property type="entry name" value="Myb_DNA-binding"/>
    <property type="match status" value="1"/>
</dbReference>
<feature type="region of interest" description="Disordered" evidence="2">
    <location>
        <begin position="775"/>
        <end position="798"/>
    </location>
</feature>
<feature type="compositionally biased region" description="Low complexity" evidence="2">
    <location>
        <begin position="45"/>
        <end position="56"/>
    </location>
</feature>
<feature type="region of interest" description="Disordered" evidence="2">
    <location>
        <begin position="37"/>
        <end position="56"/>
    </location>
</feature>
<reference evidence="6" key="1">
    <citation type="journal article" date="2019" name="Nat. Commun.">
        <title>The genome of broomcorn millet.</title>
        <authorList>
            <person name="Zou C."/>
            <person name="Miki D."/>
            <person name="Li D."/>
            <person name="Tang Q."/>
            <person name="Xiao L."/>
            <person name="Rajput S."/>
            <person name="Deng P."/>
            <person name="Jia W."/>
            <person name="Huang R."/>
            <person name="Zhang M."/>
            <person name="Sun Y."/>
            <person name="Hu J."/>
            <person name="Fu X."/>
            <person name="Schnable P.S."/>
            <person name="Li F."/>
            <person name="Zhang H."/>
            <person name="Feng B."/>
            <person name="Zhu X."/>
            <person name="Liu R."/>
            <person name="Schnable J.C."/>
            <person name="Zhu J.-K."/>
            <person name="Zhang H."/>
        </authorList>
    </citation>
    <scope>NUCLEOTIDE SEQUENCE [LARGE SCALE GENOMIC DNA]</scope>
</reference>
<dbReference type="GO" id="GO:0005634">
    <property type="term" value="C:nucleus"/>
    <property type="evidence" value="ECO:0007669"/>
    <property type="project" value="TreeGrafter"/>
</dbReference>
<dbReference type="AlphaFoldDB" id="A0A3L6RJH3"/>
<dbReference type="PANTHER" id="PTHR45614:SF33">
    <property type="entry name" value="OS02G0271900 PROTEIN"/>
    <property type="match status" value="1"/>
</dbReference>
<dbReference type="InterPro" id="IPR009057">
    <property type="entry name" value="Homeodomain-like_sf"/>
</dbReference>
<feature type="region of interest" description="Disordered" evidence="2">
    <location>
        <begin position="629"/>
        <end position="686"/>
    </location>
</feature>